<comment type="caution">
    <text evidence="2">The sequence shown here is derived from an EMBL/GenBank/DDBJ whole genome shotgun (WGS) entry which is preliminary data.</text>
</comment>
<name>A0ABQ6C5S8_9BURK</name>
<sequence>MTPVAASELHDPQDLALVRTLGHAGLLPFIGLAVLLWLVEPGLQAWVAMAITAYGALVASFLGGIHWGIGWHALGHPDAGVPPRHPCRPHFLWGIVPPLLAWPGILMPPFAGLAWLGFLFVLCYLADRTLYPRAGLQAWLTLRFRLSAVAALCCFVGAGAL</sequence>
<dbReference type="RefSeq" id="WP_234265564.1">
    <property type="nucleotide sequence ID" value="NZ_BSPB01000026.1"/>
</dbReference>
<reference evidence="3" key="1">
    <citation type="journal article" date="2019" name="Int. J. Syst. Evol. Microbiol.">
        <title>The Global Catalogue of Microorganisms (GCM) 10K type strain sequencing project: providing services to taxonomists for standard genome sequencing and annotation.</title>
        <authorList>
            <consortium name="The Broad Institute Genomics Platform"/>
            <consortium name="The Broad Institute Genome Sequencing Center for Infectious Disease"/>
            <person name="Wu L."/>
            <person name="Ma J."/>
        </authorList>
    </citation>
    <scope>NUCLEOTIDE SEQUENCE [LARGE SCALE GENOMIC DNA]</scope>
    <source>
        <strain evidence="3">NBRC 109341</strain>
    </source>
</reference>
<feature type="transmembrane region" description="Helical" evidence="1">
    <location>
        <begin position="100"/>
        <end position="126"/>
    </location>
</feature>
<keyword evidence="1" id="KW-1133">Transmembrane helix</keyword>
<proteinExistence type="predicted"/>
<dbReference type="InterPro" id="IPR021836">
    <property type="entry name" value="DUF3429"/>
</dbReference>
<evidence type="ECO:0000313" key="3">
    <source>
        <dbReference type="Proteomes" id="UP001156903"/>
    </source>
</evidence>
<dbReference type="EMBL" id="BSPB01000026">
    <property type="protein sequence ID" value="GLS15459.1"/>
    <property type="molecule type" value="Genomic_DNA"/>
</dbReference>
<dbReference type="PANTHER" id="PTHR15887:SF1">
    <property type="entry name" value="TRANSMEMBRANE PROTEIN 69"/>
    <property type="match status" value="1"/>
</dbReference>
<dbReference type="Pfam" id="PF11911">
    <property type="entry name" value="DUF3429"/>
    <property type="match status" value="1"/>
</dbReference>
<evidence type="ECO:0008006" key="4">
    <source>
        <dbReference type="Google" id="ProtNLM"/>
    </source>
</evidence>
<keyword evidence="1" id="KW-0472">Membrane</keyword>
<gene>
    <name evidence="2" type="ORF">GCM10007935_28950</name>
</gene>
<feature type="transmembrane region" description="Helical" evidence="1">
    <location>
        <begin position="138"/>
        <end position="160"/>
    </location>
</feature>
<accession>A0ABQ6C5S8</accession>
<organism evidence="2 3">
    <name type="scientific">Hydrogenophaga electricum</name>
    <dbReference type="NCBI Taxonomy" id="1230953"/>
    <lineage>
        <taxon>Bacteria</taxon>
        <taxon>Pseudomonadati</taxon>
        <taxon>Pseudomonadota</taxon>
        <taxon>Betaproteobacteria</taxon>
        <taxon>Burkholderiales</taxon>
        <taxon>Comamonadaceae</taxon>
        <taxon>Hydrogenophaga</taxon>
    </lineage>
</organism>
<keyword evidence="1" id="KW-0812">Transmembrane</keyword>
<dbReference type="PANTHER" id="PTHR15887">
    <property type="entry name" value="TRANSMEMBRANE PROTEIN 69"/>
    <property type="match status" value="1"/>
</dbReference>
<keyword evidence="3" id="KW-1185">Reference proteome</keyword>
<dbReference type="Proteomes" id="UP001156903">
    <property type="component" value="Unassembled WGS sequence"/>
</dbReference>
<feature type="transmembrane region" description="Helical" evidence="1">
    <location>
        <begin position="46"/>
        <end position="69"/>
    </location>
</feature>
<protein>
    <recommendedName>
        <fullName evidence="4">DUF3429 domain-containing protein</fullName>
    </recommendedName>
</protein>
<evidence type="ECO:0000313" key="2">
    <source>
        <dbReference type="EMBL" id="GLS15459.1"/>
    </source>
</evidence>
<feature type="transmembrane region" description="Helical" evidence="1">
    <location>
        <begin position="20"/>
        <end position="39"/>
    </location>
</feature>
<evidence type="ECO:0000256" key="1">
    <source>
        <dbReference type="SAM" id="Phobius"/>
    </source>
</evidence>